<dbReference type="InterPro" id="IPR050109">
    <property type="entry name" value="HTH-type_TetR-like_transc_reg"/>
</dbReference>
<evidence type="ECO:0000259" key="3">
    <source>
        <dbReference type="PROSITE" id="PS50977"/>
    </source>
</evidence>
<dbReference type="PRINTS" id="PR00455">
    <property type="entry name" value="HTHTETR"/>
</dbReference>
<keyword evidence="1 2" id="KW-0238">DNA-binding</keyword>
<dbReference type="InterPro" id="IPR023772">
    <property type="entry name" value="DNA-bd_HTH_TetR-type_CS"/>
</dbReference>
<dbReference type="PROSITE" id="PS01081">
    <property type="entry name" value="HTH_TETR_1"/>
    <property type="match status" value="1"/>
</dbReference>
<proteinExistence type="predicted"/>
<dbReference type="SUPFAM" id="SSF46689">
    <property type="entry name" value="Homeodomain-like"/>
    <property type="match status" value="1"/>
</dbReference>
<evidence type="ECO:0000256" key="2">
    <source>
        <dbReference type="PROSITE-ProRule" id="PRU00335"/>
    </source>
</evidence>
<gene>
    <name evidence="4" type="ORF">QR721_06820</name>
</gene>
<dbReference type="InterPro" id="IPR001647">
    <property type="entry name" value="HTH_TetR"/>
</dbReference>
<dbReference type="Pfam" id="PF00440">
    <property type="entry name" value="TetR_N"/>
    <property type="match status" value="1"/>
</dbReference>
<dbReference type="SUPFAM" id="SSF48498">
    <property type="entry name" value="Tetracyclin repressor-like, C-terminal domain"/>
    <property type="match status" value="1"/>
</dbReference>
<accession>A0ABY9KYM0</accession>
<feature type="DNA-binding region" description="H-T-H motif" evidence="2">
    <location>
        <begin position="32"/>
        <end position="51"/>
    </location>
</feature>
<dbReference type="Proteomes" id="UP001180087">
    <property type="component" value="Chromosome"/>
</dbReference>
<name>A0ABY9KYM0_9BACI</name>
<dbReference type="EMBL" id="CP129113">
    <property type="protein sequence ID" value="WLV25905.1"/>
    <property type="molecule type" value="Genomic_DNA"/>
</dbReference>
<keyword evidence="5" id="KW-1185">Reference proteome</keyword>
<sequence length="202" mass="23346">MGQDYQHLENSHEKILRVARDLFMKLGYKAVSTRQIAEICGITQPTLYHHFKNKQQLYVEVLKSELAVAKSDFKSIISAHCHSFEECIYELSAYMLINKPTSLGQMFHDIAHHLSDEQQNEMREKWLDAYLQPIVSVFEKGIEQGAFRNPADFGSFAEPSAYMLMNLIASHQSREPLKEEDARKQAKFYTNVMMYGLSSRSD</sequence>
<reference evidence="4" key="1">
    <citation type="submission" date="2023-06" db="EMBL/GenBank/DDBJ databases">
        <title>A Treasure from Seagulls: Isolation and Description of Aciduricobacillus qingdaonensis gen. nov., sp. nov., a Rare Obligately Uric Acid-utilizing Member in the Family Bacillaceae.</title>
        <authorList>
            <person name="Liu W."/>
            <person name="Wang B."/>
        </authorList>
    </citation>
    <scope>NUCLEOTIDE SEQUENCE</scope>
    <source>
        <strain evidence="4">44XB</strain>
    </source>
</reference>
<dbReference type="InterPro" id="IPR009057">
    <property type="entry name" value="Homeodomain-like_sf"/>
</dbReference>
<dbReference type="PROSITE" id="PS50977">
    <property type="entry name" value="HTH_TETR_2"/>
    <property type="match status" value="1"/>
</dbReference>
<dbReference type="RefSeq" id="WP_348029695.1">
    <property type="nucleotide sequence ID" value="NZ_CP129113.1"/>
</dbReference>
<evidence type="ECO:0000313" key="5">
    <source>
        <dbReference type="Proteomes" id="UP001180087"/>
    </source>
</evidence>
<dbReference type="PANTHER" id="PTHR30055:SF226">
    <property type="entry name" value="HTH-TYPE TRANSCRIPTIONAL REGULATOR PKSA"/>
    <property type="match status" value="1"/>
</dbReference>
<evidence type="ECO:0000256" key="1">
    <source>
        <dbReference type="ARBA" id="ARBA00023125"/>
    </source>
</evidence>
<evidence type="ECO:0000313" key="4">
    <source>
        <dbReference type="EMBL" id="WLV25905.1"/>
    </source>
</evidence>
<dbReference type="Gene3D" id="1.10.357.10">
    <property type="entry name" value="Tetracycline Repressor, domain 2"/>
    <property type="match status" value="1"/>
</dbReference>
<feature type="domain" description="HTH tetR-type" evidence="3">
    <location>
        <begin position="9"/>
        <end position="69"/>
    </location>
</feature>
<dbReference type="Gene3D" id="1.10.10.60">
    <property type="entry name" value="Homeodomain-like"/>
    <property type="match status" value="1"/>
</dbReference>
<dbReference type="PANTHER" id="PTHR30055">
    <property type="entry name" value="HTH-TYPE TRANSCRIPTIONAL REGULATOR RUTR"/>
    <property type="match status" value="1"/>
</dbReference>
<organism evidence="4 5">
    <name type="scientific">Aciduricibacillus chroicocephali</name>
    <dbReference type="NCBI Taxonomy" id="3054939"/>
    <lineage>
        <taxon>Bacteria</taxon>
        <taxon>Bacillati</taxon>
        <taxon>Bacillota</taxon>
        <taxon>Bacilli</taxon>
        <taxon>Bacillales</taxon>
        <taxon>Bacillaceae</taxon>
        <taxon>Aciduricibacillus</taxon>
    </lineage>
</organism>
<dbReference type="InterPro" id="IPR036271">
    <property type="entry name" value="Tet_transcr_reg_TetR-rel_C_sf"/>
</dbReference>
<protein>
    <submittedName>
        <fullName evidence="4">TetR/AcrR family transcriptional regulator</fullName>
    </submittedName>
</protein>